<comment type="caution">
    <text evidence="3">The sequence shown here is derived from an EMBL/GenBank/DDBJ whole genome shotgun (WGS) entry which is preliminary data.</text>
</comment>
<organism evidence="3 4">
    <name type="scientific">Mucilaginibacter psychrotolerans</name>
    <dbReference type="NCBI Taxonomy" id="1524096"/>
    <lineage>
        <taxon>Bacteria</taxon>
        <taxon>Pseudomonadati</taxon>
        <taxon>Bacteroidota</taxon>
        <taxon>Sphingobacteriia</taxon>
        <taxon>Sphingobacteriales</taxon>
        <taxon>Sphingobacteriaceae</taxon>
        <taxon>Mucilaginibacter</taxon>
    </lineage>
</organism>
<dbReference type="Proteomes" id="UP000297540">
    <property type="component" value="Unassembled WGS sequence"/>
</dbReference>
<evidence type="ECO:0000313" key="4">
    <source>
        <dbReference type="Proteomes" id="UP000297540"/>
    </source>
</evidence>
<dbReference type="InterPro" id="IPR025665">
    <property type="entry name" value="Beta-barrel_OMP_2"/>
</dbReference>
<feature type="chain" id="PRO_5021266240" evidence="1">
    <location>
        <begin position="20"/>
        <end position="206"/>
    </location>
</feature>
<reference evidence="3 4" key="1">
    <citation type="journal article" date="2017" name="Int. J. Syst. Evol. Microbiol.">
        <title>Mucilaginibacterpsychrotolerans sp. nov., isolated from peatlands.</title>
        <authorList>
            <person name="Deng Y."/>
            <person name="Shen L."/>
            <person name="Xu B."/>
            <person name="Liu Y."/>
            <person name="Gu Z."/>
            <person name="Liu H."/>
            <person name="Zhou Y."/>
        </authorList>
    </citation>
    <scope>NUCLEOTIDE SEQUENCE [LARGE SCALE GENOMIC DNA]</scope>
    <source>
        <strain evidence="3 4">NH7-4</strain>
    </source>
</reference>
<protein>
    <submittedName>
        <fullName evidence="3">PorT family protein</fullName>
    </submittedName>
</protein>
<dbReference type="OrthoDB" id="1150878at2"/>
<gene>
    <name evidence="3" type="ORF">E2R66_17200</name>
</gene>
<keyword evidence="4" id="KW-1185">Reference proteome</keyword>
<accession>A0A4Y8SBE0</accession>
<feature type="domain" description="Outer membrane protein beta-barrel" evidence="2">
    <location>
        <begin position="18"/>
        <end position="186"/>
    </location>
</feature>
<keyword evidence="1" id="KW-0732">Signal</keyword>
<name>A0A4Y8SBE0_9SPHI</name>
<dbReference type="Pfam" id="PF13568">
    <property type="entry name" value="OMP_b-brl_2"/>
    <property type="match status" value="1"/>
</dbReference>
<dbReference type="RefSeq" id="WP_133232786.1">
    <property type="nucleotide sequence ID" value="NZ_SOZE01000018.1"/>
</dbReference>
<dbReference type="AlphaFoldDB" id="A0A4Y8SBE0"/>
<evidence type="ECO:0000259" key="2">
    <source>
        <dbReference type="Pfam" id="PF13568"/>
    </source>
</evidence>
<proteinExistence type="predicted"/>
<feature type="signal peptide" evidence="1">
    <location>
        <begin position="1"/>
        <end position="19"/>
    </location>
</feature>
<evidence type="ECO:0000313" key="3">
    <source>
        <dbReference type="EMBL" id="TFF35955.1"/>
    </source>
</evidence>
<dbReference type="EMBL" id="SOZE01000018">
    <property type="protein sequence ID" value="TFF35955.1"/>
    <property type="molecule type" value="Genomic_DNA"/>
</dbReference>
<sequence length="206" mass="21186">MKKLILSLAFLGVSIGAFAQIPSVGIKGGINIAKISGSDGSGGTSTSGTLTTFSVGAFLDFKAGALSVQPGLYYTGKGSKSDNQISSASGSLNLRYLQVPVDFVFHLPAVVGNVYIGAGPYVAFGISARSKTSVSASNTSTLDLSFGNDASQIKRMDYGVQGIAGFHFNSGFLIGLNYDLGLSNITNDSSIKSKNRVLGAAIGFTF</sequence>
<evidence type="ECO:0000256" key="1">
    <source>
        <dbReference type="SAM" id="SignalP"/>
    </source>
</evidence>